<dbReference type="FunFam" id="3.40.50.1400:FF:000002">
    <property type="entry name" value="Ferrochelatase"/>
    <property type="match status" value="1"/>
</dbReference>
<dbReference type="CDD" id="cd00419">
    <property type="entry name" value="Ferrochelatase_C"/>
    <property type="match status" value="1"/>
</dbReference>
<name>A0A944H722_DENI1</name>
<evidence type="ECO:0000256" key="7">
    <source>
        <dbReference type="ARBA" id="ARBA00023244"/>
    </source>
</evidence>
<evidence type="ECO:0000256" key="4">
    <source>
        <dbReference type="ARBA" id="ARBA00023004"/>
    </source>
</evidence>
<dbReference type="GO" id="GO:0005737">
    <property type="term" value="C:cytoplasm"/>
    <property type="evidence" value="ECO:0007669"/>
    <property type="project" value="UniProtKB-SubCell"/>
</dbReference>
<keyword evidence="5 9" id="KW-0350">Heme biosynthesis</keyword>
<keyword evidence="6 9" id="KW-0456">Lyase</keyword>
<dbReference type="InterPro" id="IPR033644">
    <property type="entry name" value="Ferrochelatase_C"/>
</dbReference>
<comment type="catalytic activity">
    <reaction evidence="9 10">
        <text>heme b + 2 H(+) = protoporphyrin IX + Fe(2+)</text>
        <dbReference type="Rhea" id="RHEA:22584"/>
        <dbReference type="ChEBI" id="CHEBI:15378"/>
        <dbReference type="ChEBI" id="CHEBI:29033"/>
        <dbReference type="ChEBI" id="CHEBI:57306"/>
        <dbReference type="ChEBI" id="CHEBI:60344"/>
        <dbReference type="EC" id="4.98.1.1"/>
    </reaction>
</comment>
<comment type="function">
    <text evidence="9 10">Catalyzes the ferrous insertion into protoporphyrin IX.</text>
</comment>
<dbReference type="Pfam" id="PF00762">
    <property type="entry name" value="Ferrochelatase"/>
    <property type="match status" value="1"/>
</dbReference>
<keyword evidence="2 9" id="KW-0963">Cytoplasm</keyword>
<dbReference type="InterPro" id="IPR033659">
    <property type="entry name" value="Ferrochelatase_N"/>
</dbReference>
<sequence>MARYRPEPAHSHGSVPRVGVLLVNLGSPEAPTAAAVRPYLKQFLSDPRVVEIPRLAWWPILNLVILNTRPAKSAEKYASIWTDEGSPLRVHTERQAKLLAGFLTEAGHRDWRVDWAMRYGRPSIPERLDALREAGCDRILVVPMYPQYAGSTTGSVMDEVADRLRTWRNLPELRFVRSYHDDPGYIAALAANVQAHWAKNGQADRLILSFHGVPRFTLDKGDPYHCECHKTARLLAEALEVAPERVMLTFQSRFGKAEWLKPYTQPTLEALPKQGVRSVDVMCPGFAADCLETLEEIAMECKEAFLTHGGKHFHYIPCLNTRDDWMHALTQLVIRHAGHWADADPRRSVADRQLGRTRALALGASHGEKTP</sequence>
<comment type="caution">
    <text evidence="11">The sequence shown here is derived from an EMBL/GenBank/DDBJ whole genome shotgun (WGS) entry which is preliminary data.</text>
</comment>
<dbReference type="EMBL" id="JAEKFT010000005">
    <property type="protein sequence ID" value="MBT0960758.1"/>
    <property type="molecule type" value="Genomic_DNA"/>
</dbReference>
<dbReference type="SUPFAM" id="SSF53800">
    <property type="entry name" value="Chelatase"/>
    <property type="match status" value="1"/>
</dbReference>
<evidence type="ECO:0000313" key="11">
    <source>
        <dbReference type="EMBL" id="MBT0960758.1"/>
    </source>
</evidence>
<dbReference type="AlphaFoldDB" id="A0A944H722"/>
<evidence type="ECO:0000256" key="3">
    <source>
        <dbReference type="ARBA" id="ARBA00022723"/>
    </source>
</evidence>
<accession>A0A944H722</accession>
<protein>
    <recommendedName>
        <fullName evidence="9 10">Ferrochelatase</fullName>
        <ecNumber evidence="9 10">4.98.1.1</ecNumber>
    </recommendedName>
    <alternativeName>
        <fullName evidence="9">Heme synthase</fullName>
    </alternativeName>
    <alternativeName>
        <fullName evidence="9">Protoheme ferro-lyase</fullName>
    </alternativeName>
</protein>
<evidence type="ECO:0000256" key="6">
    <source>
        <dbReference type="ARBA" id="ARBA00023239"/>
    </source>
</evidence>
<dbReference type="InterPro" id="IPR019772">
    <property type="entry name" value="Ferrochelatase_AS"/>
</dbReference>
<dbReference type="Gene3D" id="3.40.50.1400">
    <property type="match status" value="2"/>
</dbReference>
<comment type="pathway">
    <text evidence="9 10">Porphyrin-containing compound metabolism; protoheme biosynthesis; protoheme from protoporphyrin-IX: step 1/1.</text>
</comment>
<dbReference type="InterPro" id="IPR001015">
    <property type="entry name" value="Ferrochelatase"/>
</dbReference>
<comment type="subcellular location">
    <subcellularLocation>
        <location evidence="9 10">Cytoplasm</location>
    </subcellularLocation>
</comment>
<feature type="binding site" evidence="9">
    <location>
        <position position="292"/>
    </location>
    <ligand>
        <name>Fe(2+)</name>
        <dbReference type="ChEBI" id="CHEBI:29033"/>
    </ligand>
</feature>
<keyword evidence="7 9" id="KW-0627">Porphyrin biosynthesis</keyword>
<evidence type="ECO:0000256" key="9">
    <source>
        <dbReference type="HAMAP-Rule" id="MF_00323"/>
    </source>
</evidence>
<comment type="catalytic activity">
    <reaction evidence="8">
        <text>Fe-coproporphyrin III + 2 H(+) = coproporphyrin III + Fe(2+)</text>
        <dbReference type="Rhea" id="RHEA:49572"/>
        <dbReference type="ChEBI" id="CHEBI:15378"/>
        <dbReference type="ChEBI" id="CHEBI:29033"/>
        <dbReference type="ChEBI" id="CHEBI:68438"/>
        <dbReference type="ChEBI" id="CHEBI:131725"/>
        <dbReference type="EC" id="4.99.1.9"/>
    </reaction>
    <physiologicalReaction direction="right-to-left" evidence="8">
        <dbReference type="Rhea" id="RHEA:49574"/>
    </physiologicalReaction>
</comment>
<dbReference type="EC" id="4.98.1.1" evidence="9 10"/>
<dbReference type="GO" id="GO:0046872">
    <property type="term" value="F:metal ion binding"/>
    <property type="evidence" value="ECO:0007669"/>
    <property type="project" value="UniProtKB-KW"/>
</dbReference>
<dbReference type="PANTHER" id="PTHR11108">
    <property type="entry name" value="FERROCHELATASE"/>
    <property type="match status" value="1"/>
</dbReference>
<evidence type="ECO:0000256" key="2">
    <source>
        <dbReference type="ARBA" id="ARBA00022490"/>
    </source>
</evidence>
<dbReference type="CDD" id="cd03411">
    <property type="entry name" value="Ferrochelatase_N"/>
    <property type="match status" value="1"/>
</dbReference>
<dbReference type="HAMAP" id="MF_00323">
    <property type="entry name" value="Ferrochelatase"/>
    <property type="match status" value="1"/>
</dbReference>
<evidence type="ECO:0000256" key="8">
    <source>
        <dbReference type="ARBA" id="ARBA00024536"/>
    </source>
</evidence>
<reference evidence="12" key="1">
    <citation type="journal article" date="2022" name="ISME J.">
        <title>Genetic and phylogenetic analysis of dissimilatory iodate-reducing bacteria identifies potential niches across the world's oceans.</title>
        <authorList>
            <person name="Reyes-Umana V."/>
            <person name="Henning Z."/>
            <person name="Lee K."/>
            <person name="Barnum T.P."/>
            <person name="Coates J.D."/>
        </authorList>
    </citation>
    <scope>NUCLEOTIDE SEQUENCE [LARGE SCALE GENOMIC DNA]</scope>
    <source>
        <strain evidence="12">IR12</strain>
    </source>
</reference>
<keyword evidence="3 9" id="KW-0479">Metal-binding</keyword>
<keyword evidence="4 9" id="KW-0408">Iron</keyword>
<gene>
    <name evidence="9" type="primary">hemH</name>
    <name evidence="11" type="ORF">I8J34_06165</name>
</gene>
<proteinExistence type="inferred from homology"/>
<dbReference type="NCBIfam" id="TIGR00109">
    <property type="entry name" value="hemH"/>
    <property type="match status" value="1"/>
</dbReference>
<evidence type="ECO:0000313" key="12">
    <source>
        <dbReference type="Proteomes" id="UP000694660"/>
    </source>
</evidence>
<dbReference type="PANTHER" id="PTHR11108:SF1">
    <property type="entry name" value="FERROCHELATASE, MITOCHONDRIAL"/>
    <property type="match status" value="1"/>
</dbReference>
<evidence type="ECO:0000256" key="1">
    <source>
        <dbReference type="ARBA" id="ARBA00007718"/>
    </source>
</evidence>
<dbReference type="GO" id="GO:0004325">
    <property type="term" value="F:ferrochelatase activity"/>
    <property type="evidence" value="ECO:0007669"/>
    <property type="project" value="UniProtKB-UniRule"/>
</dbReference>
<dbReference type="RefSeq" id="WP_214360513.1">
    <property type="nucleotide sequence ID" value="NZ_JAEKFT010000005.1"/>
</dbReference>
<evidence type="ECO:0000256" key="5">
    <source>
        <dbReference type="ARBA" id="ARBA00023133"/>
    </source>
</evidence>
<keyword evidence="12" id="KW-1185">Reference proteome</keyword>
<organism evidence="11 12">
    <name type="scientific">Denitromonas iodatirespirans</name>
    <dbReference type="NCBI Taxonomy" id="2795389"/>
    <lineage>
        <taxon>Bacteria</taxon>
        <taxon>Pseudomonadati</taxon>
        <taxon>Pseudomonadota</taxon>
        <taxon>Betaproteobacteria</taxon>
        <taxon>Rhodocyclales</taxon>
        <taxon>Zoogloeaceae</taxon>
        <taxon>Denitromonas</taxon>
    </lineage>
</organism>
<feature type="binding site" evidence="9">
    <location>
        <position position="211"/>
    </location>
    <ligand>
        <name>Fe(2+)</name>
        <dbReference type="ChEBI" id="CHEBI:29033"/>
    </ligand>
</feature>
<dbReference type="GO" id="GO:0006783">
    <property type="term" value="P:heme biosynthetic process"/>
    <property type="evidence" value="ECO:0007669"/>
    <property type="project" value="UniProtKB-UniRule"/>
</dbReference>
<dbReference type="Proteomes" id="UP000694660">
    <property type="component" value="Unassembled WGS sequence"/>
</dbReference>
<evidence type="ECO:0000256" key="10">
    <source>
        <dbReference type="RuleBase" id="RU000607"/>
    </source>
</evidence>
<dbReference type="PROSITE" id="PS00534">
    <property type="entry name" value="FERROCHELATASE"/>
    <property type="match status" value="1"/>
</dbReference>
<comment type="similarity">
    <text evidence="1 9 10">Belongs to the ferrochelatase family.</text>
</comment>